<dbReference type="InterPro" id="IPR036047">
    <property type="entry name" value="F-box-like_dom_sf"/>
</dbReference>
<dbReference type="EMBL" id="CP014245">
    <property type="protein sequence ID" value="AMD21043.1"/>
    <property type="molecule type" value="Genomic_DNA"/>
</dbReference>
<dbReference type="Gene3D" id="1.25.40.10">
    <property type="entry name" value="Tetratricopeptide repeat domain"/>
    <property type="match status" value="1"/>
</dbReference>
<dbReference type="InterPro" id="IPR032675">
    <property type="entry name" value="LRR_dom_sf"/>
</dbReference>
<dbReference type="OrthoDB" id="629492at2759"/>
<reference evidence="5 6" key="1">
    <citation type="submission" date="2016-01" db="EMBL/GenBank/DDBJ databases">
        <title>Genome sequence of the yeast Holleya sinecauda.</title>
        <authorList>
            <person name="Dietrich F.S."/>
        </authorList>
    </citation>
    <scope>NUCLEOTIDE SEQUENCE [LARGE SCALE GENOMIC DNA]</scope>
    <source>
        <strain evidence="5 6">ATCC 58844</strain>
    </source>
</reference>
<dbReference type="PANTHER" id="PTHR22904:SF523">
    <property type="entry name" value="STRESS-INDUCED-PHOSPHOPROTEIN 1"/>
    <property type="match status" value="1"/>
</dbReference>
<dbReference type="SMART" id="SM00028">
    <property type="entry name" value="TPR"/>
    <property type="match status" value="2"/>
</dbReference>
<evidence type="ECO:0000313" key="6">
    <source>
        <dbReference type="Proteomes" id="UP000243052"/>
    </source>
</evidence>
<name>A0A109UZ95_9SACH</name>
<gene>
    <name evidence="5" type="ORF">AW171_hschr52976</name>
</gene>
<dbReference type="Pfam" id="PF00646">
    <property type="entry name" value="F-box"/>
    <property type="match status" value="1"/>
</dbReference>
<sequence>MASDLVDRTLELGIKWFKCEEYKKAISLFSKALHLAGSYTDEELKERRVLAGLPRVCLHDSSKFYHPRYLTLLDCKAACWERLNNLDKALLDATYMIKVDAYNLKGYIRKGKILQKLERYEAALEGYREGIRRVKELHEKHSIKAPKRLVEIVYHQEQLVVLRLSKYKQPKTAIGLKREHSIMVSEGERAVKNTKSEQVVRKQKTVSPIVDFVALFPFEIVNLVMSNLSTKELVRCLLVSRVWYERLNLLPCLFNQFQLRSSDYRKLAKFVMFIKRLSSNKAYVCRELDYSSLTSSDEERSLQHLLTNINMSVLQLKLNFKRVPAENIIELICNNQTLANEICNLCLVAPINYYGRLNYCKFYQSCVSLKNLELFFDMLPLKESAMLPETALSLFDISVTELNSLKIIVSNHGNYHSLFMDQFSYCPLVFKNLKKLCITGVVCIPEARSSSSWILGLRNLRDLWIERNTGIRFYDVLKCMVCAGRPFELEHLVFRESPNEPNNLGSQSMDWVDVENMERCLGSLKTLDLMHTKLNPRLLLSILTCVEHNKIKKLNLGNCFALSFSRELHYLDQIFKNLPSLEELYIPNVLEYSNMGLGILRRSIKYMKSLKTIDLSFNAYLKGYELIDLLKEVKDKELINLEHLMIDGCQDLSPQTSEYIVRNRYARNVSCSYEQTQWEQFGINSFWYKYKTL</sequence>
<keyword evidence="6" id="KW-1185">Reference proteome</keyword>
<dbReference type="SUPFAM" id="SSF48452">
    <property type="entry name" value="TPR-like"/>
    <property type="match status" value="1"/>
</dbReference>
<organism evidence="5 6">
    <name type="scientific">Eremothecium sinecaudum</name>
    <dbReference type="NCBI Taxonomy" id="45286"/>
    <lineage>
        <taxon>Eukaryota</taxon>
        <taxon>Fungi</taxon>
        <taxon>Dikarya</taxon>
        <taxon>Ascomycota</taxon>
        <taxon>Saccharomycotina</taxon>
        <taxon>Saccharomycetes</taxon>
        <taxon>Saccharomycetales</taxon>
        <taxon>Saccharomycetaceae</taxon>
        <taxon>Eremothecium</taxon>
    </lineage>
</organism>
<keyword evidence="2 3" id="KW-0802">TPR repeat</keyword>
<dbReference type="GO" id="GO:0051879">
    <property type="term" value="F:Hsp90 protein binding"/>
    <property type="evidence" value="ECO:0007669"/>
    <property type="project" value="TreeGrafter"/>
</dbReference>
<dbReference type="RefSeq" id="XP_017988039.1">
    <property type="nucleotide sequence ID" value="XM_018132680.1"/>
</dbReference>
<evidence type="ECO:0000256" key="2">
    <source>
        <dbReference type="ARBA" id="ARBA00022803"/>
    </source>
</evidence>
<dbReference type="SUPFAM" id="SSF81383">
    <property type="entry name" value="F-box domain"/>
    <property type="match status" value="1"/>
</dbReference>
<dbReference type="InterPro" id="IPR011990">
    <property type="entry name" value="TPR-like_helical_dom_sf"/>
</dbReference>
<dbReference type="AlphaFoldDB" id="A0A109UZ95"/>
<evidence type="ECO:0000259" key="4">
    <source>
        <dbReference type="Pfam" id="PF00646"/>
    </source>
</evidence>
<evidence type="ECO:0000256" key="3">
    <source>
        <dbReference type="PROSITE-ProRule" id="PRU00339"/>
    </source>
</evidence>
<dbReference type="Gene3D" id="3.80.10.10">
    <property type="entry name" value="Ribonuclease Inhibitor"/>
    <property type="match status" value="1"/>
</dbReference>
<dbReference type="Proteomes" id="UP000243052">
    <property type="component" value="Chromosome v"/>
</dbReference>
<evidence type="ECO:0000256" key="1">
    <source>
        <dbReference type="ARBA" id="ARBA00022737"/>
    </source>
</evidence>
<dbReference type="PANTHER" id="PTHR22904">
    <property type="entry name" value="TPR REPEAT CONTAINING PROTEIN"/>
    <property type="match status" value="1"/>
</dbReference>
<dbReference type="InterPro" id="IPR001810">
    <property type="entry name" value="F-box_dom"/>
</dbReference>
<protein>
    <submittedName>
        <fullName evidence="5">HEL238Cp</fullName>
    </submittedName>
</protein>
<dbReference type="GeneID" id="28724319"/>
<proteinExistence type="predicted"/>
<keyword evidence="1" id="KW-0677">Repeat</keyword>
<feature type="domain" description="F-box" evidence="4">
    <location>
        <begin position="216"/>
        <end position="249"/>
    </location>
</feature>
<accession>A0A109UZ95</accession>
<dbReference type="Gene3D" id="1.20.1280.50">
    <property type="match status" value="1"/>
</dbReference>
<dbReference type="PROSITE" id="PS50005">
    <property type="entry name" value="TPR"/>
    <property type="match status" value="1"/>
</dbReference>
<dbReference type="SUPFAM" id="SSF52047">
    <property type="entry name" value="RNI-like"/>
    <property type="match status" value="1"/>
</dbReference>
<dbReference type="InterPro" id="IPR019734">
    <property type="entry name" value="TPR_rpt"/>
</dbReference>
<feature type="repeat" description="TPR" evidence="3">
    <location>
        <begin position="6"/>
        <end position="39"/>
    </location>
</feature>
<evidence type="ECO:0000313" key="5">
    <source>
        <dbReference type="EMBL" id="AMD21043.1"/>
    </source>
</evidence>
<dbReference type="STRING" id="45286.A0A109UZ95"/>